<evidence type="ECO:0000256" key="4">
    <source>
        <dbReference type="ARBA" id="ARBA00022729"/>
    </source>
</evidence>
<evidence type="ECO:0000256" key="3">
    <source>
        <dbReference type="ARBA" id="ARBA00022525"/>
    </source>
</evidence>
<evidence type="ECO:0000313" key="7">
    <source>
        <dbReference type="Proteomes" id="UP000054636"/>
    </source>
</evidence>
<dbReference type="GO" id="GO:0005576">
    <property type="term" value="C:extracellular region"/>
    <property type="evidence" value="ECO:0007669"/>
    <property type="project" value="UniProtKB-SubCell"/>
</dbReference>
<dbReference type="EMBL" id="LNFP01000301">
    <property type="protein sequence ID" value="KUF94376.1"/>
    <property type="molecule type" value="Genomic_DNA"/>
</dbReference>
<organism evidence="6 7">
    <name type="scientific">Phytophthora nicotianae</name>
    <name type="common">Potato buckeye rot agent</name>
    <name type="synonym">Phytophthora parasitica</name>
    <dbReference type="NCBI Taxonomy" id="4792"/>
    <lineage>
        <taxon>Eukaryota</taxon>
        <taxon>Sar</taxon>
        <taxon>Stramenopiles</taxon>
        <taxon>Oomycota</taxon>
        <taxon>Peronosporomycetes</taxon>
        <taxon>Peronosporales</taxon>
        <taxon>Peronosporaceae</taxon>
        <taxon>Phytophthora</taxon>
    </lineage>
</organism>
<proteinExistence type="inferred from homology"/>
<dbReference type="Pfam" id="PF16810">
    <property type="entry name" value="RXLR"/>
    <property type="match status" value="1"/>
</dbReference>
<evidence type="ECO:0000256" key="2">
    <source>
        <dbReference type="ARBA" id="ARBA00010400"/>
    </source>
</evidence>
<feature type="signal peptide" evidence="5">
    <location>
        <begin position="1"/>
        <end position="20"/>
    </location>
</feature>
<reference evidence="6 7" key="1">
    <citation type="submission" date="2015-11" db="EMBL/GenBank/DDBJ databases">
        <title>Genomes and virulence difference between two physiological races of Phytophthora nicotianae.</title>
        <authorList>
            <person name="Liu H."/>
            <person name="Ma X."/>
            <person name="Yu H."/>
            <person name="Fang D."/>
            <person name="Li Y."/>
            <person name="Wang X."/>
            <person name="Wang W."/>
            <person name="Dong Y."/>
            <person name="Xiao B."/>
        </authorList>
    </citation>
    <scope>NUCLEOTIDE SEQUENCE [LARGE SCALE GENOMIC DNA]</scope>
    <source>
        <strain evidence="7">race 1</strain>
    </source>
</reference>
<protein>
    <recommendedName>
        <fullName evidence="5">RxLR effector protein</fullName>
    </recommendedName>
</protein>
<keyword evidence="3 5" id="KW-0964">Secreted</keyword>
<dbReference type="Proteomes" id="UP000054636">
    <property type="component" value="Unassembled WGS sequence"/>
</dbReference>
<evidence type="ECO:0000313" key="6">
    <source>
        <dbReference type="EMBL" id="KUF94376.1"/>
    </source>
</evidence>
<accession>A0A0W8DDS1</accession>
<feature type="chain" id="PRO_5028525804" description="RxLR effector protein" evidence="5">
    <location>
        <begin position="21"/>
        <end position="165"/>
    </location>
</feature>
<comment type="subcellular location">
    <subcellularLocation>
        <location evidence="1 5">Secreted</location>
    </subcellularLocation>
</comment>
<gene>
    <name evidence="6" type="ORF">AM588_10009835</name>
</gene>
<keyword evidence="4 5" id="KW-0732">Signal</keyword>
<comment type="domain">
    <text evidence="5">The RxLR-dEER motif acts to carry the protein into the host cell cytoplasm through binding to cell surface phosphatidylinositol-3-phosphate.</text>
</comment>
<comment type="similarity">
    <text evidence="2 5">Belongs to the RxLR effector family.</text>
</comment>
<dbReference type="AlphaFoldDB" id="A0A0W8DDS1"/>
<evidence type="ECO:0000256" key="1">
    <source>
        <dbReference type="ARBA" id="ARBA00004613"/>
    </source>
</evidence>
<sequence length="165" mass="18075">MRLISFLLVAAAALFTDCNGVPTASLTKLSGNAVQPINVASEKSVKSLRSESRKSTDIENSEDEERVIKVGLVDDAVKKLGGADDAAKKLLVNDNVVAERLAAEAKAIDDLVDWWTTLKLTPKQIKSTVTKSPVRDKALKQYLAQIMREKYALNPRVRTKTIARP</sequence>
<comment type="caution">
    <text evidence="6">The sequence shown here is derived from an EMBL/GenBank/DDBJ whole genome shotgun (WGS) entry which is preliminary data.</text>
</comment>
<comment type="function">
    <text evidence="5">Effector that suppresses plant defense responses during pathogen infection.</text>
</comment>
<name>A0A0W8DDS1_PHYNI</name>
<evidence type="ECO:0000256" key="5">
    <source>
        <dbReference type="RuleBase" id="RU367124"/>
    </source>
</evidence>
<dbReference type="InterPro" id="IPR031825">
    <property type="entry name" value="RXLR"/>
</dbReference>